<dbReference type="AlphaFoldDB" id="A0A6B0U832"/>
<reference evidence="1" key="1">
    <citation type="submission" date="2019-12" db="EMBL/GenBank/DDBJ databases">
        <title>An insight into the sialome of adult female Ixodes ricinus ticks feeding for 6 days.</title>
        <authorList>
            <person name="Perner J."/>
            <person name="Ribeiro J.M.C."/>
        </authorList>
    </citation>
    <scope>NUCLEOTIDE SEQUENCE</scope>
    <source>
        <strain evidence="1">Semi-engorged</strain>
        <tissue evidence="1">Salivary glands</tissue>
    </source>
</reference>
<name>A0A6B0U832_IXORI</name>
<proteinExistence type="predicted"/>
<sequence>MWGNIAAYIFVLCRGIEGRFIESSAGSDFDGTPVEGFRAPVSLFTKLKVAYGPASMPPSLASVFFVMRRSVTIVDHFQNSVWQL</sequence>
<organism evidence="1">
    <name type="scientific">Ixodes ricinus</name>
    <name type="common">Common tick</name>
    <name type="synonym">Acarus ricinus</name>
    <dbReference type="NCBI Taxonomy" id="34613"/>
    <lineage>
        <taxon>Eukaryota</taxon>
        <taxon>Metazoa</taxon>
        <taxon>Ecdysozoa</taxon>
        <taxon>Arthropoda</taxon>
        <taxon>Chelicerata</taxon>
        <taxon>Arachnida</taxon>
        <taxon>Acari</taxon>
        <taxon>Parasitiformes</taxon>
        <taxon>Ixodida</taxon>
        <taxon>Ixodoidea</taxon>
        <taxon>Ixodidae</taxon>
        <taxon>Ixodinae</taxon>
        <taxon>Ixodes</taxon>
    </lineage>
</organism>
<evidence type="ECO:0000313" key="1">
    <source>
        <dbReference type="EMBL" id="MXU85004.1"/>
    </source>
</evidence>
<protein>
    <submittedName>
        <fullName evidence="1">Uncharacterized protein</fullName>
    </submittedName>
</protein>
<accession>A0A6B0U832</accession>
<dbReference type="EMBL" id="GIFC01002921">
    <property type="protein sequence ID" value="MXU85004.1"/>
    <property type="molecule type" value="Transcribed_RNA"/>
</dbReference>